<dbReference type="OrthoDB" id="31282at2157"/>
<dbReference type="Proteomes" id="UP000245657">
    <property type="component" value="Unassembled WGS sequence"/>
</dbReference>
<feature type="transmembrane region" description="Helical" evidence="1">
    <location>
        <begin position="184"/>
        <end position="202"/>
    </location>
</feature>
<name>A0A2V2NFP1_9EURY</name>
<dbReference type="InterPro" id="IPR007254">
    <property type="entry name" value="DUF373"/>
</dbReference>
<dbReference type="RefSeq" id="WP_109967700.1">
    <property type="nucleotide sequence ID" value="NZ_CP176093.1"/>
</dbReference>
<keyword evidence="1" id="KW-1133">Transmembrane helix</keyword>
<keyword evidence="1" id="KW-0472">Membrane</keyword>
<feature type="transmembrane region" description="Helical" evidence="1">
    <location>
        <begin position="333"/>
        <end position="354"/>
    </location>
</feature>
<evidence type="ECO:0000313" key="3">
    <source>
        <dbReference type="Proteomes" id="UP000245657"/>
    </source>
</evidence>
<dbReference type="Pfam" id="PF04123">
    <property type="entry name" value="DUF373"/>
    <property type="match status" value="1"/>
</dbReference>
<reference evidence="2 3" key="1">
    <citation type="submission" date="2018-05" db="EMBL/GenBank/DDBJ databases">
        <title>Draft genome of Methanospirillum lacunae Ki8-1.</title>
        <authorList>
            <person name="Dueholm M.S."/>
            <person name="Nielsen P.H."/>
            <person name="Bakmann L.F."/>
            <person name="Otzen D.E."/>
        </authorList>
    </citation>
    <scope>NUCLEOTIDE SEQUENCE [LARGE SCALE GENOMIC DNA]</scope>
    <source>
        <strain evidence="2 3">Ki8-1</strain>
    </source>
</reference>
<evidence type="ECO:0000313" key="2">
    <source>
        <dbReference type="EMBL" id="PWR74421.1"/>
    </source>
</evidence>
<feature type="transmembrane region" description="Helical" evidence="1">
    <location>
        <begin position="223"/>
        <end position="249"/>
    </location>
</feature>
<proteinExistence type="predicted"/>
<dbReference type="PANTHER" id="PTHR38815">
    <property type="entry name" value="HYPOTHETICAL MEMBRANE PROTEIN, CONSERVED, DUF373 FAMILY"/>
    <property type="match status" value="1"/>
</dbReference>
<organism evidence="2 3">
    <name type="scientific">Methanospirillum lacunae</name>
    <dbReference type="NCBI Taxonomy" id="668570"/>
    <lineage>
        <taxon>Archaea</taxon>
        <taxon>Methanobacteriati</taxon>
        <taxon>Methanobacteriota</taxon>
        <taxon>Stenosarchaea group</taxon>
        <taxon>Methanomicrobia</taxon>
        <taxon>Methanomicrobiales</taxon>
        <taxon>Methanospirillaceae</taxon>
        <taxon>Methanospirillum</taxon>
    </lineage>
</organism>
<sequence length="374" mass="40800">MGSSRTLVLNIDRDDDIGFKASIESPVIGRTACLDAAVKLALADPEDSDVNAIFQTISTYDRLREEGENPEIAVIGGNHFRFIEGDRKIAKLVGEVVASCGADQCILVTDGGEDEYVLPIIQGKIRISSIQRVVVSQMPNLEGTFYILKKLLSDPKISKLVLVLPGLTLLLYAVSYALSKPEVATIIIAAGIGGYLLYKGFSLDDFMRTQVTDMRSTLYRGRFSFVTYIGAMLFAVIGVMEGSSSLAIYWDGSGIFPMVMIFIWSAVLWFTLAAITTSLGTIIDSFMYERESLNRAVIFSFFLSSIGVLVFGGASYILSSLNLRNFPVTPDVGVAYIIQGAIGGLVCALVGIVLQHMVYRWVEDLENEKISSVV</sequence>
<dbReference type="PANTHER" id="PTHR38815:SF1">
    <property type="entry name" value="DUF373 FAMILY PROTEIN"/>
    <property type="match status" value="1"/>
</dbReference>
<gene>
    <name evidence="2" type="ORF">DK846_04555</name>
</gene>
<comment type="caution">
    <text evidence="2">The sequence shown here is derived from an EMBL/GenBank/DDBJ whole genome shotgun (WGS) entry which is preliminary data.</text>
</comment>
<accession>A0A2V2NFP1</accession>
<protein>
    <recommendedName>
        <fullName evidence="4">DUF373 domain-containing protein</fullName>
    </recommendedName>
</protein>
<feature type="transmembrane region" description="Helical" evidence="1">
    <location>
        <begin position="255"/>
        <end position="275"/>
    </location>
</feature>
<evidence type="ECO:0000256" key="1">
    <source>
        <dbReference type="SAM" id="Phobius"/>
    </source>
</evidence>
<keyword evidence="1" id="KW-0812">Transmembrane</keyword>
<dbReference type="AlphaFoldDB" id="A0A2V2NFP1"/>
<keyword evidence="3" id="KW-1185">Reference proteome</keyword>
<dbReference type="EMBL" id="QGMY01000002">
    <property type="protein sequence ID" value="PWR74421.1"/>
    <property type="molecule type" value="Genomic_DNA"/>
</dbReference>
<feature type="transmembrane region" description="Helical" evidence="1">
    <location>
        <begin position="296"/>
        <end position="318"/>
    </location>
</feature>
<feature type="transmembrane region" description="Helical" evidence="1">
    <location>
        <begin position="160"/>
        <end position="178"/>
    </location>
</feature>
<evidence type="ECO:0008006" key="4">
    <source>
        <dbReference type="Google" id="ProtNLM"/>
    </source>
</evidence>
<dbReference type="GeneID" id="97549812"/>